<accession>A0AAV4G6I9</accession>
<feature type="region of interest" description="Disordered" evidence="1">
    <location>
        <begin position="69"/>
        <end position="96"/>
    </location>
</feature>
<proteinExistence type="predicted"/>
<organism evidence="2 3">
    <name type="scientific">Elysia marginata</name>
    <dbReference type="NCBI Taxonomy" id="1093978"/>
    <lineage>
        <taxon>Eukaryota</taxon>
        <taxon>Metazoa</taxon>
        <taxon>Spiralia</taxon>
        <taxon>Lophotrochozoa</taxon>
        <taxon>Mollusca</taxon>
        <taxon>Gastropoda</taxon>
        <taxon>Heterobranchia</taxon>
        <taxon>Euthyneura</taxon>
        <taxon>Panpulmonata</taxon>
        <taxon>Sacoglossa</taxon>
        <taxon>Placobranchoidea</taxon>
        <taxon>Plakobranchidae</taxon>
        <taxon>Elysia</taxon>
    </lineage>
</organism>
<dbReference type="EMBL" id="BMAT01001167">
    <property type="protein sequence ID" value="GFR81062.1"/>
    <property type="molecule type" value="Genomic_DNA"/>
</dbReference>
<dbReference type="AlphaFoldDB" id="A0AAV4G6I9"/>
<evidence type="ECO:0000256" key="1">
    <source>
        <dbReference type="SAM" id="MobiDB-lite"/>
    </source>
</evidence>
<keyword evidence="3" id="KW-1185">Reference proteome</keyword>
<reference evidence="2 3" key="1">
    <citation type="journal article" date="2021" name="Elife">
        <title>Chloroplast acquisition without the gene transfer in kleptoplastic sea slugs, Plakobranchus ocellatus.</title>
        <authorList>
            <person name="Maeda T."/>
            <person name="Takahashi S."/>
            <person name="Yoshida T."/>
            <person name="Shimamura S."/>
            <person name="Takaki Y."/>
            <person name="Nagai Y."/>
            <person name="Toyoda A."/>
            <person name="Suzuki Y."/>
            <person name="Arimoto A."/>
            <person name="Ishii H."/>
            <person name="Satoh N."/>
            <person name="Nishiyama T."/>
            <person name="Hasebe M."/>
            <person name="Maruyama T."/>
            <person name="Minagawa J."/>
            <person name="Obokata J."/>
            <person name="Shigenobu S."/>
        </authorList>
    </citation>
    <scope>NUCLEOTIDE SEQUENCE [LARGE SCALE GENOMIC DNA]</scope>
</reference>
<comment type="caution">
    <text evidence="2">The sequence shown here is derived from an EMBL/GenBank/DDBJ whole genome shotgun (WGS) entry which is preliminary data.</text>
</comment>
<name>A0AAV4G6I9_9GAST</name>
<protein>
    <submittedName>
        <fullName evidence="2">Uncharacterized protein</fullName>
    </submittedName>
</protein>
<evidence type="ECO:0000313" key="2">
    <source>
        <dbReference type="EMBL" id="GFR81062.1"/>
    </source>
</evidence>
<dbReference type="Proteomes" id="UP000762676">
    <property type="component" value="Unassembled WGS sequence"/>
</dbReference>
<sequence length="144" mass="16252">MIVGCYFLSVELTAVGNSSDTRLLHMRAMSKVDHEYLMKGVWSARLDGRTVRTPRRRLAGFLLRYDSSRKTSERAGETAESEREREGVDESAPVRDGARRENRGIFFMARCATCYLNLGDCSCVTNCESVACINRPLMSRVMIT</sequence>
<gene>
    <name evidence="2" type="ORF">ElyMa_000595300</name>
</gene>
<evidence type="ECO:0000313" key="3">
    <source>
        <dbReference type="Proteomes" id="UP000762676"/>
    </source>
</evidence>